<dbReference type="Proteomes" id="UP000027981">
    <property type="component" value="Chromosome"/>
</dbReference>
<dbReference type="KEGG" id="ppac:PAP_01485"/>
<reference evidence="2" key="1">
    <citation type="submission" date="2013-06" db="EMBL/GenBank/DDBJ databases">
        <title>Complete Genome Sequence of Hyperthermophilic Palaeococcus pacificus DY20341T, Isolated from a Deep-Sea Hydrothermal Sediments.</title>
        <authorList>
            <person name="Zeng X."/>
            <person name="Shao Z."/>
        </authorList>
    </citation>
    <scope>NUCLEOTIDE SEQUENCE [LARGE SCALE GENOMIC DNA]</scope>
    <source>
        <strain evidence="2">DY20341</strain>
    </source>
</reference>
<evidence type="ECO:0000313" key="1">
    <source>
        <dbReference type="EMBL" id="AIF68737.1"/>
    </source>
</evidence>
<dbReference type="HOGENOM" id="CLU_102063_1_0_2"/>
<reference evidence="1 2" key="2">
    <citation type="journal article" date="2015" name="Genome Announc.">
        <title>Complete Genome Sequence of Hyperthermophilic Piezophilic Archaeon Palaeococcus pacificus DY20341T, Isolated from Deep-Sea Hydrothermal Sediments.</title>
        <authorList>
            <person name="Zeng X."/>
            <person name="Jebbar M."/>
            <person name="Shao Z."/>
        </authorList>
    </citation>
    <scope>NUCLEOTIDE SEQUENCE [LARGE SCALE GENOMIC DNA]</scope>
    <source>
        <strain evidence="1 2">DY20341</strain>
    </source>
</reference>
<dbReference type="AlphaFoldDB" id="A0A075LS21"/>
<proteinExistence type="predicted"/>
<evidence type="ECO:0000313" key="2">
    <source>
        <dbReference type="Proteomes" id="UP000027981"/>
    </source>
</evidence>
<dbReference type="eggNOG" id="arCOG03789">
    <property type="taxonomic scope" value="Archaea"/>
</dbReference>
<accession>A0A075LS21</accession>
<dbReference type="EMBL" id="CP006019">
    <property type="protein sequence ID" value="AIF68737.1"/>
    <property type="molecule type" value="Genomic_DNA"/>
</dbReference>
<gene>
    <name evidence="1" type="ORF">PAP_01485</name>
</gene>
<dbReference type="InterPro" id="IPR005489">
    <property type="entry name" value="DUF257"/>
</dbReference>
<dbReference type="STRING" id="1343739.PAP_01485"/>
<name>A0A075LS21_9EURY</name>
<dbReference type="Gene3D" id="3.40.50.11570">
    <property type="entry name" value="Protein of unknown function DUF257"/>
    <property type="match status" value="1"/>
</dbReference>
<keyword evidence="2" id="KW-1185">Reference proteome</keyword>
<organism evidence="1 2">
    <name type="scientific">Palaeococcus pacificus DY20341</name>
    <dbReference type="NCBI Taxonomy" id="1343739"/>
    <lineage>
        <taxon>Archaea</taxon>
        <taxon>Methanobacteriati</taxon>
        <taxon>Methanobacteriota</taxon>
        <taxon>Thermococci</taxon>
        <taxon>Thermococcales</taxon>
        <taxon>Thermococcaceae</taxon>
        <taxon>Palaeococcus</taxon>
    </lineage>
</organism>
<protein>
    <recommendedName>
        <fullName evidence="3">KaiC-like domain-containing protein</fullName>
    </recommendedName>
</protein>
<evidence type="ECO:0008006" key="3">
    <source>
        <dbReference type="Google" id="ProtNLM"/>
    </source>
</evidence>
<dbReference type="RefSeq" id="WP_048164266.1">
    <property type="nucleotide sequence ID" value="NZ_CP006019.1"/>
</dbReference>
<dbReference type="OrthoDB" id="86053at2157"/>
<dbReference type="Pfam" id="PF03192">
    <property type="entry name" value="DUF257"/>
    <property type="match status" value="1"/>
</dbReference>
<dbReference type="GeneID" id="24841430"/>
<sequence>MNRLNKVFQLIDNIKFGETVLIEYGPSYAAEFITLALVKYARMRGYPIVIDDNFDSLHIVREHLKLFGIKENFEDALVVKTGGMINVGNVVNRISLESDPVIYEKHYERVGEEIYSNANNVINIVLGIEKLFAFVENINHFYTWIIGIQSFLGNNKRKSFYIIDKNVASILKYNPLPELERVASIVVEVTPEKDKGVLLFKKSSMIDLIGQKIKIPVCELL</sequence>